<dbReference type="SMART" id="SM00631">
    <property type="entry name" value="Zn_pept"/>
    <property type="match status" value="1"/>
</dbReference>
<evidence type="ECO:0000256" key="11">
    <source>
        <dbReference type="ARBA" id="ARBA00023049"/>
    </source>
</evidence>
<dbReference type="OrthoDB" id="3626597at2759"/>
<dbReference type="PANTHER" id="PTHR11705">
    <property type="entry name" value="PROTEASE FAMILY M14 CARBOXYPEPTIDASE A,B"/>
    <property type="match status" value="1"/>
</dbReference>
<keyword evidence="6" id="KW-0645">Protease</keyword>
<dbReference type="PRINTS" id="PR00765">
    <property type="entry name" value="CRBOXYPTASEA"/>
</dbReference>
<evidence type="ECO:0000313" key="19">
    <source>
        <dbReference type="EMBL" id="NWI10955.1"/>
    </source>
</evidence>
<evidence type="ECO:0000256" key="5">
    <source>
        <dbReference type="ARBA" id="ARBA00022645"/>
    </source>
</evidence>
<dbReference type="EC" id="3.4.17.1" evidence="15"/>
<feature type="domain" description="Peptidase M14" evidence="18">
    <location>
        <begin position="73"/>
        <end position="392"/>
    </location>
</feature>
<dbReference type="Gene3D" id="3.40.630.10">
    <property type="entry name" value="Zn peptidases"/>
    <property type="match status" value="1"/>
</dbReference>
<dbReference type="AlphaFoldDB" id="A0A7K4K3I6"/>
<evidence type="ECO:0000256" key="6">
    <source>
        <dbReference type="ARBA" id="ARBA00022670"/>
    </source>
</evidence>
<keyword evidence="13" id="KW-1015">Disulfide bond</keyword>
<evidence type="ECO:0000256" key="17">
    <source>
        <dbReference type="PROSITE-ProRule" id="PRU01379"/>
    </source>
</evidence>
<keyword evidence="5 19" id="KW-0121">Carboxypeptidase</keyword>
<dbReference type="InterPro" id="IPR057246">
    <property type="entry name" value="CARBOXYPEPT_ZN_1"/>
</dbReference>
<dbReference type="EMBL" id="VWPX01004375">
    <property type="protein sequence ID" value="NWI10955.1"/>
    <property type="molecule type" value="Genomic_DNA"/>
</dbReference>
<dbReference type="FunFam" id="3.40.630.10:FF:000084">
    <property type="entry name" value="Carboxypeptidase B2"/>
    <property type="match status" value="2"/>
</dbReference>
<keyword evidence="11" id="KW-0482">Metalloprotease</keyword>
<evidence type="ECO:0000259" key="18">
    <source>
        <dbReference type="PROSITE" id="PS52035"/>
    </source>
</evidence>
<accession>A0A7K4K3I6</accession>
<evidence type="ECO:0000256" key="8">
    <source>
        <dbReference type="ARBA" id="ARBA00022729"/>
    </source>
</evidence>
<evidence type="ECO:0000256" key="12">
    <source>
        <dbReference type="ARBA" id="ARBA00023145"/>
    </source>
</evidence>
<dbReference type="PANTHER" id="PTHR11705:SF94">
    <property type="entry name" value="CARBOXYPEPTIDASE A1"/>
    <property type="match status" value="1"/>
</dbReference>
<dbReference type="PROSITE" id="PS52035">
    <property type="entry name" value="PEPTIDASE_M14"/>
    <property type="match status" value="1"/>
</dbReference>
<keyword evidence="12" id="KW-0865">Zymogen</keyword>
<dbReference type="InterPro" id="IPR057247">
    <property type="entry name" value="CARBOXYPEPT_ZN_2"/>
</dbReference>
<keyword evidence="10" id="KW-0862">Zinc</keyword>
<dbReference type="GO" id="GO:0004181">
    <property type="term" value="F:metallocarboxypeptidase activity"/>
    <property type="evidence" value="ECO:0007669"/>
    <property type="project" value="UniProtKB-EC"/>
</dbReference>
<sequence length="397" mass="44308">QLDFWLPPRAAREPVDVRVPLRSLQPVKAHLEAHGVPYSVMIEDVQALVDQERPQPKRRRLLPTSTTTFNYAAYHDLDEIYAFMDLLVAENPGLVSKVEIGRSTEGRPIYVLKFSKGGTKRPAVWIDTGIHSREWVTQASGVWFAKTIAAEHESDEVLASVLEEMDIFLEIVTNPDGFVFTHTKVMAAAGGPEPPRVLLIAVPERPCPPQNRLWRKTRSSRSGSLCVGVDPNRNWDAGFGGSGSSGNPCSETYRGPYAHSEPEVKAIVDFVKEHGNIKAFVSIHSYSQLLLYPYGYTTTPVPDQQELHQVAEKAVAALSSAYGTQFKYGSIITTIYEASGGTIDWTYDQGIKYSFTFELRDTGRYGFLLPASQILPTAQETWLALRVIMQHARDHPY</sequence>
<dbReference type="GO" id="GO:0008270">
    <property type="term" value="F:zinc ion binding"/>
    <property type="evidence" value="ECO:0007669"/>
    <property type="project" value="InterPro"/>
</dbReference>
<evidence type="ECO:0000256" key="3">
    <source>
        <dbReference type="ARBA" id="ARBA00005988"/>
    </source>
</evidence>
<dbReference type="InterPro" id="IPR036990">
    <property type="entry name" value="M14A-like_propep"/>
</dbReference>
<keyword evidence="20" id="KW-1185">Reference proteome</keyword>
<keyword evidence="9" id="KW-0378">Hydrolase</keyword>
<evidence type="ECO:0000256" key="1">
    <source>
        <dbReference type="ARBA" id="ARBA00001947"/>
    </source>
</evidence>
<comment type="catalytic activity">
    <reaction evidence="14">
        <text>Release of a C-terminal amino acid, but little or no action with -Asp, -Glu, -Arg, -Lys or -Pro.</text>
        <dbReference type="EC" id="3.4.17.1"/>
    </reaction>
</comment>
<comment type="caution">
    <text evidence="19">The sequence shown here is derived from an EMBL/GenBank/DDBJ whole genome shotgun (WGS) entry which is preliminary data.</text>
</comment>
<dbReference type="FunFam" id="3.30.70.340:FF:000001">
    <property type="entry name" value="Carboxypeptidase A5"/>
    <property type="match status" value="1"/>
</dbReference>
<keyword evidence="8" id="KW-0732">Signal</keyword>
<evidence type="ECO:0000256" key="7">
    <source>
        <dbReference type="ARBA" id="ARBA00022723"/>
    </source>
</evidence>
<dbReference type="InterPro" id="IPR034248">
    <property type="entry name" value="CPA_M14_CPD"/>
</dbReference>
<protein>
    <recommendedName>
        <fullName evidence="16">Carboxypeptidase A1</fullName>
        <ecNumber evidence="15">3.4.17.1</ecNumber>
    </recommendedName>
</protein>
<evidence type="ECO:0000256" key="14">
    <source>
        <dbReference type="ARBA" id="ARBA00036253"/>
    </source>
</evidence>
<keyword evidence="4" id="KW-0964">Secreted</keyword>
<dbReference type="PROSITE" id="PS00133">
    <property type="entry name" value="CARBOXYPEPT_ZN_2"/>
    <property type="match status" value="1"/>
</dbReference>
<organism evidence="19 20">
    <name type="scientific">Crypturellus soui</name>
    <dbReference type="NCBI Taxonomy" id="458187"/>
    <lineage>
        <taxon>Eukaryota</taxon>
        <taxon>Metazoa</taxon>
        <taxon>Chordata</taxon>
        <taxon>Craniata</taxon>
        <taxon>Vertebrata</taxon>
        <taxon>Euteleostomi</taxon>
        <taxon>Archelosauria</taxon>
        <taxon>Archosauria</taxon>
        <taxon>Dinosauria</taxon>
        <taxon>Saurischia</taxon>
        <taxon>Theropoda</taxon>
        <taxon>Coelurosauria</taxon>
        <taxon>Aves</taxon>
        <taxon>Palaeognathae</taxon>
        <taxon>Tinamiformes</taxon>
        <taxon>Tinamidae</taxon>
        <taxon>Crypturellus</taxon>
    </lineage>
</organism>
<dbReference type="SUPFAM" id="SSF53187">
    <property type="entry name" value="Zn-dependent exopeptidases"/>
    <property type="match status" value="1"/>
</dbReference>
<dbReference type="Pfam" id="PF02244">
    <property type="entry name" value="Propep_M14"/>
    <property type="match status" value="1"/>
</dbReference>
<proteinExistence type="inferred from homology"/>
<feature type="non-terminal residue" evidence="19">
    <location>
        <position position="397"/>
    </location>
</feature>
<dbReference type="GO" id="GO:0006508">
    <property type="term" value="P:proteolysis"/>
    <property type="evidence" value="ECO:0007669"/>
    <property type="project" value="UniProtKB-KW"/>
</dbReference>
<dbReference type="Gene3D" id="3.30.70.340">
    <property type="entry name" value="Metallocarboxypeptidase-like"/>
    <property type="match status" value="1"/>
</dbReference>
<evidence type="ECO:0000256" key="9">
    <source>
        <dbReference type="ARBA" id="ARBA00022801"/>
    </source>
</evidence>
<evidence type="ECO:0000256" key="2">
    <source>
        <dbReference type="ARBA" id="ARBA00004613"/>
    </source>
</evidence>
<evidence type="ECO:0000256" key="13">
    <source>
        <dbReference type="ARBA" id="ARBA00023157"/>
    </source>
</evidence>
<dbReference type="GO" id="GO:0005615">
    <property type="term" value="C:extracellular space"/>
    <property type="evidence" value="ECO:0007669"/>
    <property type="project" value="TreeGrafter"/>
</dbReference>
<comment type="subcellular location">
    <subcellularLocation>
        <location evidence="2">Secreted</location>
    </subcellularLocation>
</comment>
<evidence type="ECO:0000256" key="16">
    <source>
        <dbReference type="ARBA" id="ARBA00040642"/>
    </source>
</evidence>
<dbReference type="CDD" id="cd03870">
    <property type="entry name" value="M14_CPA"/>
    <property type="match status" value="1"/>
</dbReference>
<dbReference type="SUPFAM" id="SSF54897">
    <property type="entry name" value="Protease propeptides/inhibitors"/>
    <property type="match status" value="1"/>
</dbReference>
<comment type="cofactor">
    <cofactor evidence="1">
        <name>Zn(2+)</name>
        <dbReference type="ChEBI" id="CHEBI:29105"/>
    </cofactor>
</comment>
<dbReference type="PROSITE" id="PS00132">
    <property type="entry name" value="CARBOXYPEPT_ZN_1"/>
    <property type="match status" value="1"/>
</dbReference>
<evidence type="ECO:0000256" key="4">
    <source>
        <dbReference type="ARBA" id="ARBA00022525"/>
    </source>
</evidence>
<dbReference type="InterPro" id="IPR000834">
    <property type="entry name" value="Peptidase_M14"/>
</dbReference>
<feature type="active site" description="Proton donor/acceptor" evidence="17">
    <location>
        <position position="358"/>
    </location>
</feature>
<reference evidence="19 20" key="1">
    <citation type="submission" date="2019-09" db="EMBL/GenBank/DDBJ databases">
        <title>Bird 10,000 Genomes (B10K) Project - Family phase.</title>
        <authorList>
            <person name="Zhang G."/>
        </authorList>
    </citation>
    <scope>NUCLEOTIDE SEQUENCE [LARGE SCALE GENOMIC DNA]</scope>
    <source>
        <strain evidence="19">B10K-MSB-42743</strain>
        <tissue evidence="19">Heart</tissue>
    </source>
</reference>
<dbReference type="Pfam" id="PF00246">
    <property type="entry name" value="Peptidase_M14"/>
    <property type="match status" value="1"/>
</dbReference>
<dbReference type="Proteomes" id="UP000545332">
    <property type="component" value="Unassembled WGS sequence"/>
</dbReference>
<evidence type="ECO:0000256" key="10">
    <source>
        <dbReference type="ARBA" id="ARBA00022833"/>
    </source>
</evidence>
<name>A0A7K4K3I6_9AVES</name>
<comment type="similarity">
    <text evidence="3 17">Belongs to the peptidase M14 family.</text>
</comment>
<feature type="non-terminal residue" evidence="19">
    <location>
        <position position="1"/>
    </location>
</feature>
<gene>
    <name evidence="19" type="primary">Cpa1_1</name>
    <name evidence="19" type="ORF">CRYSOU_R12450</name>
</gene>
<keyword evidence="7" id="KW-0479">Metal-binding</keyword>
<evidence type="ECO:0000313" key="20">
    <source>
        <dbReference type="Proteomes" id="UP000545332"/>
    </source>
</evidence>
<evidence type="ECO:0000256" key="15">
    <source>
        <dbReference type="ARBA" id="ARBA00039144"/>
    </source>
</evidence>
<dbReference type="InterPro" id="IPR003146">
    <property type="entry name" value="M14A_act_pep"/>
</dbReference>